<keyword evidence="1" id="KW-0732">Signal</keyword>
<feature type="non-terminal residue" evidence="4">
    <location>
        <position position="1"/>
    </location>
</feature>
<evidence type="ECO:0000256" key="1">
    <source>
        <dbReference type="ARBA" id="ARBA00022729"/>
    </source>
</evidence>
<reference evidence="4" key="1">
    <citation type="submission" date="2021-02" db="EMBL/GenBank/DDBJ databases">
        <authorList>
            <person name="Nowell W R."/>
        </authorList>
    </citation>
    <scope>NUCLEOTIDE SEQUENCE</scope>
</reference>
<dbReference type="AlphaFoldDB" id="A0A8S2MBR3"/>
<sequence>MERIKDQTFENEQPNPHKFHFTIDEASETDDQTTTNVEVSPLNDDLRQEYLTSEQLQQLFSRASSELVAETTEEQELLKREASMKAPKTSEVLQTAFPPLPPDRKEDVDIDIEQLKQLAKQEAGPLIIERYSPNEKEIDHVLSAITLTFNQPMITVSSLNEIMDIENSGISLTPKIEGRWRWTGTKTVQFEAKHRLPYSTKYTLKVNKEHCVSAIGGRLDEDFILEFATRTPKVVEFLPYETVSTLKPKCFLLFDQKIHMHETLKHLHVTYGDGCKMQNEELELLDEMTAKNEFKSSINAHEGNHEKYVAFTFKHNLLKATQYTIQMPLGCPSAEGPLKTTSEWSTSFHTYEPLKITDWYPNMTRDSEQSIDPGRSWSLTFNNSLDHSTINKSLFKFEPEVNSLGIEHTKDNDQQIIIHNNSEPNTIYTLFIQSETLKDIYGQILQHNNSDNLIQFRVHDSAVIGDISGATGMIIMDPGVLDDPFYQFMVYNYSELTLRINRVKPEHYQPNLPCLRSYCYIYEDEEWYNKLPGEELVNEVILTNCTPNEPKEIKIPLKPYLNKKSNTGQLIVLIEPTQKSWNECQSGDWQYRTVLSAWLQCTRLAVDMFFSPGSAKVILTIWVTELMTGVPVNQATVSMLNKTQETNQQGLCTIQNFKTDDRNEDILVVKKDEDLCMLVNYYSYALDSNIYVWHVFDDRRLYKPKEDVYVKGYVRLLKVENEAKSPSYAQGTIDYTIYDSCDKQLEQSSLKLNNYGAFDIKFKLPDNVNL</sequence>
<dbReference type="Proteomes" id="UP000677228">
    <property type="component" value="Unassembled WGS sequence"/>
</dbReference>
<dbReference type="Proteomes" id="UP000682733">
    <property type="component" value="Unassembled WGS sequence"/>
</dbReference>
<dbReference type="EMBL" id="CAJNOK010011468">
    <property type="protein sequence ID" value="CAF1140922.1"/>
    <property type="molecule type" value="Genomic_DNA"/>
</dbReference>
<evidence type="ECO:0000313" key="5">
    <source>
        <dbReference type="Proteomes" id="UP000682733"/>
    </source>
</evidence>
<dbReference type="Pfam" id="PF13205">
    <property type="entry name" value="Big_5"/>
    <property type="match status" value="1"/>
</dbReference>
<evidence type="ECO:0000313" key="3">
    <source>
        <dbReference type="EMBL" id="CAF1140922.1"/>
    </source>
</evidence>
<dbReference type="PANTHER" id="PTHR40094:SF1">
    <property type="entry name" value="UBIQUITIN DOMAIN-CONTAINING PROTEIN"/>
    <property type="match status" value="1"/>
</dbReference>
<feature type="non-terminal residue" evidence="4">
    <location>
        <position position="770"/>
    </location>
</feature>
<dbReference type="InterPro" id="IPR032812">
    <property type="entry name" value="SbsA_Ig"/>
</dbReference>
<organism evidence="4 5">
    <name type="scientific">Didymodactylos carnosus</name>
    <dbReference type="NCBI Taxonomy" id="1234261"/>
    <lineage>
        <taxon>Eukaryota</taxon>
        <taxon>Metazoa</taxon>
        <taxon>Spiralia</taxon>
        <taxon>Gnathifera</taxon>
        <taxon>Rotifera</taxon>
        <taxon>Eurotatoria</taxon>
        <taxon>Bdelloidea</taxon>
        <taxon>Philodinida</taxon>
        <taxon>Philodinidae</taxon>
        <taxon>Didymodactylos</taxon>
    </lineage>
</organism>
<feature type="domain" description="SbsA Ig-like" evidence="2">
    <location>
        <begin position="125"/>
        <end position="229"/>
    </location>
</feature>
<gene>
    <name evidence="3" type="ORF">OVA965_LOCUS21122</name>
    <name evidence="4" type="ORF">TMI583_LOCUS21703</name>
</gene>
<dbReference type="EMBL" id="CAJOBA010026434">
    <property type="protein sequence ID" value="CAF3936244.1"/>
    <property type="molecule type" value="Genomic_DNA"/>
</dbReference>
<evidence type="ECO:0000259" key="2">
    <source>
        <dbReference type="Pfam" id="PF13205"/>
    </source>
</evidence>
<dbReference type="Gene3D" id="2.60.40.3710">
    <property type="match status" value="1"/>
</dbReference>
<dbReference type="InterPro" id="IPR051802">
    <property type="entry name" value="YfhM-like"/>
</dbReference>
<proteinExistence type="predicted"/>
<name>A0A8S2MBR3_9BILA</name>
<dbReference type="PANTHER" id="PTHR40094">
    <property type="entry name" value="ALPHA-2-MACROGLOBULIN HOMOLOG"/>
    <property type="match status" value="1"/>
</dbReference>
<dbReference type="Gene3D" id="2.60.40.1930">
    <property type="match status" value="1"/>
</dbReference>
<accession>A0A8S2MBR3</accession>
<comment type="caution">
    <text evidence="4">The sequence shown here is derived from an EMBL/GenBank/DDBJ whole genome shotgun (WGS) entry which is preliminary data.</text>
</comment>
<evidence type="ECO:0000313" key="4">
    <source>
        <dbReference type="EMBL" id="CAF3936244.1"/>
    </source>
</evidence>
<protein>
    <recommendedName>
        <fullName evidence="2">SbsA Ig-like domain-containing protein</fullName>
    </recommendedName>
</protein>